<keyword evidence="3" id="KW-0808">Transferase</keyword>
<dbReference type="GO" id="GO:0000160">
    <property type="term" value="P:phosphorelay signal transduction system"/>
    <property type="evidence" value="ECO:0007669"/>
    <property type="project" value="UniProtKB-KW"/>
</dbReference>
<keyword evidence="5" id="KW-0902">Two-component regulatory system</keyword>
<dbReference type="InterPro" id="IPR003594">
    <property type="entry name" value="HATPase_dom"/>
</dbReference>
<dbReference type="Pfam" id="PF02518">
    <property type="entry name" value="HATPase_c"/>
    <property type="match status" value="1"/>
</dbReference>
<dbReference type="SMART" id="SM00387">
    <property type="entry name" value="HATPase_c"/>
    <property type="match status" value="1"/>
</dbReference>
<evidence type="ECO:0000256" key="1">
    <source>
        <dbReference type="ARBA" id="ARBA00000085"/>
    </source>
</evidence>
<dbReference type="Proteomes" id="UP000054937">
    <property type="component" value="Unassembled WGS sequence"/>
</dbReference>
<keyword evidence="7" id="KW-0067">ATP-binding</keyword>
<comment type="caution">
    <text evidence="7">The sequence shown here is derived from an EMBL/GenBank/DDBJ whole genome shotgun (WGS) entry which is preliminary data.</text>
</comment>
<dbReference type="InterPro" id="IPR050736">
    <property type="entry name" value="Sensor_HK_Regulatory"/>
</dbReference>
<evidence type="ECO:0000256" key="3">
    <source>
        <dbReference type="ARBA" id="ARBA00022679"/>
    </source>
</evidence>
<accession>A0A0V0QXQ9</accession>
<dbReference type="AlphaFoldDB" id="A0A0V0QXQ9"/>
<dbReference type="OMA" id="WQTICIT"/>
<evidence type="ECO:0000313" key="7">
    <source>
        <dbReference type="EMBL" id="KRX06945.1"/>
    </source>
</evidence>
<dbReference type="OrthoDB" id="60033at2759"/>
<dbReference type="PROSITE" id="PS50109">
    <property type="entry name" value="HIS_KIN"/>
    <property type="match status" value="1"/>
</dbReference>
<dbReference type="EC" id="2.7.13.3" evidence="2"/>
<keyword evidence="4 7" id="KW-0418">Kinase</keyword>
<dbReference type="EMBL" id="LDAU01000090">
    <property type="protein sequence ID" value="KRX06945.1"/>
    <property type="molecule type" value="Genomic_DNA"/>
</dbReference>
<dbReference type="GO" id="GO:0005524">
    <property type="term" value="F:ATP binding"/>
    <property type="evidence" value="ECO:0007669"/>
    <property type="project" value="UniProtKB-KW"/>
</dbReference>
<evidence type="ECO:0000313" key="8">
    <source>
        <dbReference type="Proteomes" id="UP000054937"/>
    </source>
</evidence>
<organism evidence="7 8">
    <name type="scientific">Pseudocohnilembus persalinus</name>
    <name type="common">Ciliate</name>
    <dbReference type="NCBI Taxonomy" id="266149"/>
    <lineage>
        <taxon>Eukaryota</taxon>
        <taxon>Sar</taxon>
        <taxon>Alveolata</taxon>
        <taxon>Ciliophora</taxon>
        <taxon>Intramacronucleata</taxon>
        <taxon>Oligohymenophorea</taxon>
        <taxon>Scuticociliatia</taxon>
        <taxon>Philasterida</taxon>
        <taxon>Pseudocohnilembidae</taxon>
        <taxon>Pseudocohnilembus</taxon>
    </lineage>
</organism>
<dbReference type="InParanoid" id="A0A0V0QXQ9"/>
<keyword evidence="8" id="KW-1185">Reference proteome</keyword>
<proteinExistence type="predicted"/>
<evidence type="ECO:0000259" key="6">
    <source>
        <dbReference type="PROSITE" id="PS50109"/>
    </source>
</evidence>
<gene>
    <name evidence="7" type="ORF">PPERSA_07108</name>
</gene>
<keyword evidence="7" id="KW-0547">Nucleotide-binding</keyword>
<dbReference type="InterPro" id="IPR005467">
    <property type="entry name" value="His_kinase_dom"/>
</dbReference>
<dbReference type="PANTHER" id="PTHR43711">
    <property type="entry name" value="TWO-COMPONENT HISTIDINE KINASE"/>
    <property type="match status" value="1"/>
</dbReference>
<protein>
    <recommendedName>
        <fullName evidence="2">histidine kinase</fullName>
        <ecNumber evidence="2">2.7.13.3</ecNumber>
    </recommendedName>
</protein>
<name>A0A0V0QXQ9_PSEPJ</name>
<evidence type="ECO:0000256" key="4">
    <source>
        <dbReference type="ARBA" id="ARBA00022777"/>
    </source>
</evidence>
<dbReference type="SUPFAM" id="SSF55874">
    <property type="entry name" value="ATPase domain of HSP90 chaperone/DNA topoisomerase II/histidine kinase"/>
    <property type="match status" value="1"/>
</dbReference>
<feature type="domain" description="Histidine kinase" evidence="6">
    <location>
        <begin position="180"/>
        <end position="420"/>
    </location>
</feature>
<dbReference type="GO" id="GO:0004673">
    <property type="term" value="F:protein histidine kinase activity"/>
    <property type="evidence" value="ECO:0007669"/>
    <property type="project" value="UniProtKB-EC"/>
</dbReference>
<dbReference type="Gene3D" id="3.30.565.10">
    <property type="entry name" value="Histidine kinase-like ATPase, C-terminal domain"/>
    <property type="match status" value="1"/>
</dbReference>
<comment type="catalytic activity">
    <reaction evidence="1">
        <text>ATP + protein L-histidine = ADP + protein N-phospho-L-histidine.</text>
        <dbReference type="EC" id="2.7.13.3"/>
    </reaction>
</comment>
<dbReference type="InterPro" id="IPR036890">
    <property type="entry name" value="HATPase_C_sf"/>
</dbReference>
<evidence type="ECO:0000256" key="5">
    <source>
        <dbReference type="ARBA" id="ARBA00023012"/>
    </source>
</evidence>
<sequence length="536" mass="61722">MLTFQDYNNDSFNDINLRISSDMQELDNEYITNDKNGKQQQNFQGKNKIENIQKMPEDFSNLKLQVKLSNQSDNYPSFQKCSSHTLNQNSLQNQKSTYLNQNQDIIINKNDNIFSINNNSSKNQGNNNKLQVTVLNSPAIEQDFKGQIVNQQSPYILSPNPSYKQQQTARTAFTTGIRRNSKGTLRTPLNYVLILLQMWAEDPQLSDDEKMVHIFPIQCANQIIVSFLDDLNDIVSFEVDNFQLNLQEFNIIELIQNTIAIFTPQVIQNDQINLNFLVHNLSQSSEINQQQTEEQKFENFVLSSDPNRIRQIIINLLQNSFKFTAEGNIQIQLIKRVDYFEIIIQDTGVGIQASKLQEIQTQIQNDDTQFLDNKQQRSLGLGLKLCNKLVLELNKKKEGLQIESEENQGTIISFKVTEIFEDITEQESQKINNTQYQTAQSSKSSIFPNIKNLMAHILQKNDGFKSIIKSKMTQQDSDEISCYETNSVFIQKQNYPLFKKLSTVVKNLNGSQFLDSSEVIKNKKSNDKINETSQIK</sequence>
<evidence type="ECO:0000256" key="2">
    <source>
        <dbReference type="ARBA" id="ARBA00012438"/>
    </source>
</evidence>
<reference evidence="7 8" key="1">
    <citation type="journal article" date="2015" name="Sci. Rep.">
        <title>Genome of the facultative scuticociliatosis pathogen Pseudocohnilembus persalinus provides insight into its virulence through horizontal gene transfer.</title>
        <authorList>
            <person name="Xiong J."/>
            <person name="Wang G."/>
            <person name="Cheng J."/>
            <person name="Tian M."/>
            <person name="Pan X."/>
            <person name="Warren A."/>
            <person name="Jiang C."/>
            <person name="Yuan D."/>
            <person name="Miao W."/>
        </authorList>
    </citation>
    <scope>NUCLEOTIDE SEQUENCE [LARGE SCALE GENOMIC DNA]</scope>
    <source>
        <strain evidence="7">36N120E</strain>
    </source>
</reference>
<dbReference type="PANTHER" id="PTHR43711:SF26">
    <property type="entry name" value="SENSOR HISTIDINE KINASE RCSC"/>
    <property type="match status" value="1"/>
</dbReference>